<feature type="domain" description="Ketoreductase" evidence="3">
    <location>
        <begin position="4"/>
        <end position="182"/>
    </location>
</feature>
<dbReference type="Pfam" id="PF13561">
    <property type="entry name" value="adh_short_C2"/>
    <property type="match status" value="1"/>
</dbReference>
<dbReference type="InterPro" id="IPR036291">
    <property type="entry name" value="NAD(P)-bd_dom_sf"/>
</dbReference>
<gene>
    <name evidence="4" type="ORF">COB13_09560</name>
</gene>
<dbReference type="AlphaFoldDB" id="A0A2A4Z0F5"/>
<accession>A0A2A4Z0F5</accession>
<sequence>MTNRVAIITGASRGIGEAIAVRIANDGYSVVVGYKGAKDKADNVVKAITSAGGEAIAVQVDIADEASVKSLFSQTVEKFGGVDAVVNSAGMMQLSPIAEGNIELFDQTIATNLRGTFLVLSQAAQNVREGGRIVAISTSVVVPAFPTYGAYVSAKAGSEGLVRVLANEMRGKNITVNAVSPGPVATELFLHGKPQAVIDKLSKIPPLERLGQPEDIASTVSFLLGKDGGWINAQIIRANGGFV</sequence>
<evidence type="ECO:0000313" key="4">
    <source>
        <dbReference type="EMBL" id="PCJ00543.1"/>
    </source>
</evidence>
<dbReference type="PRINTS" id="PR00081">
    <property type="entry name" value="GDHRDH"/>
</dbReference>
<reference evidence="4" key="2">
    <citation type="journal article" date="2018" name="ISME J.">
        <title>A dynamic microbial community with high functional redundancy inhabits the cold, oxic subseafloor aquifer.</title>
        <authorList>
            <person name="Tully B.J."/>
            <person name="Wheat C.G."/>
            <person name="Glazer B.T."/>
            <person name="Huber J.A."/>
        </authorList>
    </citation>
    <scope>NUCLEOTIDE SEQUENCE</scope>
    <source>
        <strain evidence="4">NORP83</strain>
    </source>
</reference>
<dbReference type="SUPFAM" id="SSF51735">
    <property type="entry name" value="NAD(P)-binding Rossmann-fold domains"/>
    <property type="match status" value="1"/>
</dbReference>
<dbReference type="PANTHER" id="PTHR48107">
    <property type="entry name" value="NADPH-DEPENDENT ALDEHYDE REDUCTASE-LIKE PROTEIN, CHLOROPLASTIC-RELATED"/>
    <property type="match status" value="1"/>
</dbReference>
<protein>
    <submittedName>
        <fullName evidence="4">3-ketoacyl-ACP reductase</fullName>
    </submittedName>
</protein>
<dbReference type="GO" id="GO:0016614">
    <property type="term" value="F:oxidoreductase activity, acting on CH-OH group of donors"/>
    <property type="evidence" value="ECO:0007669"/>
    <property type="project" value="UniProtKB-ARBA"/>
</dbReference>
<comment type="similarity">
    <text evidence="1">Belongs to the short-chain dehydrogenases/reductases (SDR) family.</text>
</comment>
<reference key="1">
    <citation type="submission" date="2017-08" db="EMBL/GenBank/DDBJ databases">
        <title>A dynamic microbial community with high functional redundancy inhabits the cold, oxic subseafloor aquifer.</title>
        <authorList>
            <person name="Tully B.J."/>
            <person name="Wheat C.G."/>
            <person name="Glazer B.T."/>
            <person name="Huber J.A."/>
        </authorList>
    </citation>
    <scope>NUCLEOTIDE SEQUENCE [LARGE SCALE GENOMIC DNA]</scope>
</reference>
<dbReference type="PRINTS" id="PR00080">
    <property type="entry name" value="SDRFAMILY"/>
</dbReference>
<keyword evidence="2" id="KW-0560">Oxidoreductase</keyword>
<dbReference type="EMBL" id="NVUS01000011">
    <property type="protein sequence ID" value="PCJ00543.1"/>
    <property type="molecule type" value="Genomic_DNA"/>
</dbReference>
<name>A0A2A4Z0F5_9PROT</name>
<dbReference type="FunFam" id="3.40.50.720:FF:000084">
    <property type="entry name" value="Short-chain dehydrogenase reductase"/>
    <property type="match status" value="1"/>
</dbReference>
<evidence type="ECO:0000256" key="1">
    <source>
        <dbReference type="ARBA" id="ARBA00006484"/>
    </source>
</evidence>
<dbReference type="InterPro" id="IPR002347">
    <property type="entry name" value="SDR_fam"/>
</dbReference>
<dbReference type="SMART" id="SM00822">
    <property type="entry name" value="PKS_KR"/>
    <property type="match status" value="1"/>
</dbReference>
<organism evidence="4">
    <name type="scientific">OCS116 cluster bacterium</name>
    <dbReference type="NCBI Taxonomy" id="2030921"/>
    <lineage>
        <taxon>Bacteria</taxon>
        <taxon>Pseudomonadati</taxon>
        <taxon>Pseudomonadota</taxon>
        <taxon>Alphaproteobacteria</taxon>
        <taxon>OCS116 cluster</taxon>
    </lineage>
</organism>
<evidence type="ECO:0000256" key="2">
    <source>
        <dbReference type="ARBA" id="ARBA00023002"/>
    </source>
</evidence>
<proteinExistence type="inferred from homology"/>
<dbReference type="Gene3D" id="3.40.50.720">
    <property type="entry name" value="NAD(P)-binding Rossmann-like Domain"/>
    <property type="match status" value="1"/>
</dbReference>
<comment type="caution">
    <text evidence="4">The sequence shown here is derived from an EMBL/GenBank/DDBJ whole genome shotgun (WGS) entry which is preliminary data.</text>
</comment>
<dbReference type="InterPro" id="IPR057326">
    <property type="entry name" value="KR_dom"/>
</dbReference>
<evidence type="ECO:0000259" key="3">
    <source>
        <dbReference type="SMART" id="SM00822"/>
    </source>
</evidence>
<dbReference type="PANTHER" id="PTHR48107:SF7">
    <property type="entry name" value="RE15974P"/>
    <property type="match status" value="1"/>
</dbReference>